<comment type="caution">
    <text evidence="8">The sequence shown here is derived from an EMBL/GenBank/DDBJ whole genome shotgun (WGS) entry which is preliminary data.</text>
</comment>
<dbReference type="Proteomes" id="UP000557193">
    <property type="component" value="Unassembled WGS sequence"/>
</dbReference>
<gene>
    <name evidence="8" type="ORF">HNP49_002778</name>
</gene>
<dbReference type="InterPro" id="IPR039421">
    <property type="entry name" value="Type_1_exporter"/>
</dbReference>
<dbReference type="InterPro" id="IPR027417">
    <property type="entry name" value="P-loop_NTPase"/>
</dbReference>
<evidence type="ECO:0000256" key="4">
    <source>
        <dbReference type="ARBA" id="ARBA00023136"/>
    </source>
</evidence>
<evidence type="ECO:0000256" key="1">
    <source>
        <dbReference type="ARBA" id="ARBA00004651"/>
    </source>
</evidence>
<keyword evidence="9" id="KW-1185">Reference proteome</keyword>
<dbReference type="PROSITE" id="PS50893">
    <property type="entry name" value="ABC_TRANSPORTER_2"/>
    <property type="match status" value="1"/>
</dbReference>
<dbReference type="Gene3D" id="1.20.1560.10">
    <property type="entry name" value="ABC transporter type 1, transmembrane domain"/>
    <property type="match status" value="1"/>
</dbReference>
<dbReference type="SUPFAM" id="SSF90123">
    <property type="entry name" value="ABC transporter transmembrane region"/>
    <property type="match status" value="1"/>
</dbReference>
<dbReference type="PROSITE" id="PS50929">
    <property type="entry name" value="ABC_TM1F"/>
    <property type="match status" value="1"/>
</dbReference>
<feature type="domain" description="ABC transmembrane type-1" evidence="7">
    <location>
        <begin position="1"/>
        <end position="281"/>
    </location>
</feature>
<dbReference type="PANTHER" id="PTHR24221">
    <property type="entry name" value="ATP-BINDING CASSETTE SUB-FAMILY B"/>
    <property type="match status" value="1"/>
</dbReference>
<dbReference type="GO" id="GO:0005524">
    <property type="term" value="F:ATP binding"/>
    <property type="evidence" value="ECO:0007669"/>
    <property type="project" value="InterPro"/>
</dbReference>
<sequence>MLLASSTAMHLLALALPLALLQIYDRILPSQSFGTALFLVVGVGIAIMLEATLRYGRQVLFASLGAAYEAQATQQALLQLYAADVEVVETRGTASIVDAFRAIAQVRDFWSGQAGAALYELPFVLLYIALIGYVGGWLALIPLMLFCLALLLALALNPAIARLSKQVNEQEEQRNEQAWSLFSALAYLKGNGAESLLASLWQRRNARYMATSAELETRLGWVRENATTFGQLATVLIVAFGAIGVMHGELTTGALAACTMLAGRSIGPAMASLGYWAQLQRIKEAQRKVDDLLNLPTGRKTTPPAATRNKVTQGKLQVNAPGLLTEPLLVNPGEIVHLNTQDPAITSRLLSAIAGLSQSEEIRVKVDGLPISDYEAGDYRAGVTLVTRHLALIPGSILNNLTLYDPRYNADVDALCEQLGLDHYVSRLRSGMLTEVGAGTAEHLDEGVYQRIAIIRALLRSPRILLLDHAASGIDLDGQKRLAALLTSLQGKVTVLIATYKEPLIAACSRSIQVDIRPADAREVSV</sequence>
<organism evidence="8 9">
    <name type="scientific">Pseudomonas fluvialis</name>
    <dbReference type="NCBI Taxonomy" id="1793966"/>
    <lineage>
        <taxon>Bacteria</taxon>
        <taxon>Pseudomonadati</taxon>
        <taxon>Pseudomonadota</taxon>
        <taxon>Gammaproteobacteria</taxon>
        <taxon>Pseudomonadales</taxon>
        <taxon>Pseudomonadaceae</taxon>
        <taxon>Pseudomonas</taxon>
    </lineage>
</organism>
<feature type="transmembrane region" description="Helical" evidence="5">
    <location>
        <begin position="228"/>
        <end position="248"/>
    </location>
</feature>
<dbReference type="InterPro" id="IPR003439">
    <property type="entry name" value="ABC_transporter-like_ATP-bd"/>
</dbReference>
<name>A0A7X0BW66_9PSED</name>
<feature type="domain" description="ABC transporter" evidence="6">
    <location>
        <begin position="306"/>
        <end position="526"/>
    </location>
</feature>
<dbReference type="InterPro" id="IPR036640">
    <property type="entry name" value="ABC1_TM_sf"/>
</dbReference>
<protein>
    <submittedName>
        <fullName evidence="8">ABC-type bacteriocin/lantibiotic exporter with double-glycine peptidase domain</fullName>
    </submittedName>
</protein>
<feature type="transmembrane region" description="Helical" evidence="5">
    <location>
        <begin position="31"/>
        <end position="49"/>
    </location>
</feature>
<proteinExistence type="predicted"/>
<feature type="transmembrane region" description="Helical" evidence="5">
    <location>
        <begin position="136"/>
        <end position="156"/>
    </location>
</feature>
<dbReference type="GO" id="GO:0005886">
    <property type="term" value="C:plasma membrane"/>
    <property type="evidence" value="ECO:0007669"/>
    <property type="project" value="UniProtKB-SubCell"/>
</dbReference>
<dbReference type="Pfam" id="PF00005">
    <property type="entry name" value="ABC_tran"/>
    <property type="match status" value="1"/>
</dbReference>
<comment type="subcellular location">
    <subcellularLocation>
        <location evidence="1">Cell membrane</location>
        <topology evidence="1">Multi-pass membrane protein</topology>
    </subcellularLocation>
</comment>
<dbReference type="Pfam" id="PF00664">
    <property type="entry name" value="ABC_membrane"/>
    <property type="match status" value="1"/>
</dbReference>
<evidence type="ECO:0000259" key="7">
    <source>
        <dbReference type="PROSITE" id="PS50929"/>
    </source>
</evidence>
<evidence type="ECO:0000313" key="8">
    <source>
        <dbReference type="EMBL" id="MBB6342596.1"/>
    </source>
</evidence>
<reference evidence="8 9" key="1">
    <citation type="submission" date="2020-08" db="EMBL/GenBank/DDBJ databases">
        <title>Functional genomics of gut bacteria from endangered species of beetles.</title>
        <authorList>
            <person name="Carlos-Shanley C."/>
        </authorList>
    </citation>
    <scope>NUCLEOTIDE SEQUENCE [LARGE SCALE GENOMIC DNA]</scope>
    <source>
        <strain evidence="8 9">S00202</strain>
    </source>
</reference>
<dbReference type="GO" id="GO:0016887">
    <property type="term" value="F:ATP hydrolysis activity"/>
    <property type="evidence" value="ECO:0007669"/>
    <property type="project" value="InterPro"/>
</dbReference>
<dbReference type="Gene3D" id="3.40.50.300">
    <property type="entry name" value="P-loop containing nucleotide triphosphate hydrolases"/>
    <property type="match status" value="1"/>
</dbReference>
<evidence type="ECO:0000256" key="2">
    <source>
        <dbReference type="ARBA" id="ARBA00022692"/>
    </source>
</evidence>
<dbReference type="PANTHER" id="PTHR24221:SF632">
    <property type="entry name" value="ATP-DEPENDENT LIPID A-CORE FLIPPASE"/>
    <property type="match status" value="1"/>
</dbReference>
<feature type="transmembrane region" description="Helical" evidence="5">
    <location>
        <begin position="109"/>
        <end position="130"/>
    </location>
</feature>
<dbReference type="GO" id="GO:0140359">
    <property type="term" value="F:ABC-type transporter activity"/>
    <property type="evidence" value="ECO:0007669"/>
    <property type="project" value="InterPro"/>
</dbReference>
<dbReference type="GO" id="GO:0034040">
    <property type="term" value="F:ATPase-coupled lipid transmembrane transporter activity"/>
    <property type="evidence" value="ECO:0007669"/>
    <property type="project" value="TreeGrafter"/>
</dbReference>
<dbReference type="RefSeq" id="WP_184684228.1">
    <property type="nucleotide sequence ID" value="NZ_JACHLL010000005.1"/>
</dbReference>
<evidence type="ECO:0000259" key="6">
    <source>
        <dbReference type="PROSITE" id="PS50893"/>
    </source>
</evidence>
<dbReference type="InterPro" id="IPR011527">
    <property type="entry name" value="ABC1_TM_dom"/>
</dbReference>
<accession>A0A7X0BW66</accession>
<dbReference type="SUPFAM" id="SSF52540">
    <property type="entry name" value="P-loop containing nucleoside triphosphate hydrolases"/>
    <property type="match status" value="1"/>
</dbReference>
<keyword evidence="4 5" id="KW-0472">Membrane</keyword>
<evidence type="ECO:0000313" key="9">
    <source>
        <dbReference type="Proteomes" id="UP000557193"/>
    </source>
</evidence>
<evidence type="ECO:0000256" key="3">
    <source>
        <dbReference type="ARBA" id="ARBA00022989"/>
    </source>
</evidence>
<dbReference type="AlphaFoldDB" id="A0A7X0BW66"/>
<dbReference type="EMBL" id="JACHLL010000005">
    <property type="protein sequence ID" value="MBB6342596.1"/>
    <property type="molecule type" value="Genomic_DNA"/>
</dbReference>
<evidence type="ECO:0000256" key="5">
    <source>
        <dbReference type="SAM" id="Phobius"/>
    </source>
</evidence>
<keyword evidence="2 5" id="KW-0812">Transmembrane</keyword>
<keyword evidence="3 5" id="KW-1133">Transmembrane helix</keyword>